<dbReference type="EMBL" id="LXQA010022432">
    <property type="protein sequence ID" value="MCH92323.1"/>
    <property type="molecule type" value="Genomic_DNA"/>
</dbReference>
<accession>A0A392MYC6</accession>
<keyword evidence="4" id="KW-1185">Reference proteome</keyword>
<evidence type="ECO:0000256" key="1">
    <source>
        <dbReference type="SAM" id="Phobius"/>
    </source>
</evidence>
<evidence type="ECO:0000313" key="4">
    <source>
        <dbReference type="Proteomes" id="UP000265520"/>
    </source>
</evidence>
<proteinExistence type="predicted"/>
<sequence>MHYALCIMRSTFLVLLRSAVDAFCTFGVAAFCIFGFVVFFIFGDATFCVVVLWFFHQHWREYNFLQMGTPFERVQVRTGYWYSWDT</sequence>
<reference evidence="3 4" key="1">
    <citation type="journal article" date="2018" name="Front. Plant Sci.">
        <title>Red Clover (Trifolium pratense) and Zigzag Clover (T. medium) - A Picture of Genomic Similarities and Differences.</title>
        <authorList>
            <person name="Dluhosova J."/>
            <person name="Istvanek J."/>
            <person name="Nedelnik J."/>
            <person name="Repkova J."/>
        </authorList>
    </citation>
    <scope>NUCLEOTIDE SEQUENCE [LARGE SCALE GENOMIC DNA]</scope>
    <source>
        <strain evidence="4">cv. 10/8</strain>
        <tissue evidence="3">Leaf</tissue>
    </source>
</reference>
<evidence type="ECO:0000256" key="2">
    <source>
        <dbReference type="SAM" id="SignalP"/>
    </source>
</evidence>
<name>A0A392MYC6_9FABA</name>
<comment type="caution">
    <text evidence="3">The sequence shown here is derived from an EMBL/GenBank/DDBJ whole genome shotgun (WGS) entry which is preliminary data.</text>
</comment>
<keyword evidence="1" id="KW-0812">Transmembrane</keyword>
<feature type="transmembrane region" description="Helical" evidence="1">
    <location>
        <begin position="28"/>
        <end position="55"/>
    </location>
</feature>
<dbReference type="Proteomes" id="UP000265520">
    <property type="component" value="Unassembled WGS sequence"/>
</dbReference>
<protein>
    <submittedName>
        <fullName evidence="3">Uncharacterized protein</fullName>
    </submittedName>
</protein>
<evidence type="ECO:0000313" key="3">
    <source>
        <dbReference type="EMBL" id="MCH92323.1"/>
    </source>
</evidence>
<keyword evidence="2" id="KW-0732">Signal</keyword>
<feature type="signal peptide" evidence="2">
    <location>
        <begin position="1"/>
        <end position="22"/>
    </location>
</feature>
<gene>
    <name evidence="3" type="ORF">A2U01_0013260</name>
</gene>
<feature type="chain" id="PRO_5017306174" evidence="2">
    <location>
        <begin position="23"/>
        <end position="86"/>
    </location>
</feature>
<keyword evidence="1" id="KW-0472">Membrane</keyword>
<keyword evidence="1" id="KW-1133">Transmembrane helix</keyword>
<organism evidence="3 4">
    <name type="scientific">Trifolium medium</name>
    <dbReference type="NCBI Taxonomy" id="97028"/>
    <lineage>
        <taxon>Eukaryota</taxon>
        <taxon>Viridiplantae</taxon>
        <taxon>Streptophyta</taxon>
        <taxon>Embryophyta</taxon>
        <taxon>Tracheophyta</taxon>
        <taxon>Spermatophyta</taxon>
        <taxon>Magnoliopsida</taxon>
        <taxon>eudicotyledons</taxon>
        <taxon>Gunneridae</taxon>
        <taxon>Pentapetalae</taxon>
        <taxon>rosids</taxon>
        <taxon>fabids</taxon>
        <taxon>Fabales</taxon>
        <taxon>Fabaceae</taxon>
        <taxon>Papilionoideae</taxon>
        <taxon>50 kb inversion clade</taxon>
        <taxon>NPAAA clade</taxon>
        <taxon>Hologalegina</taxon>
        <taxon>IRL clade</taxon>
        <taxon>Trifolieae</taxon>
        <taxon>Trifolium</taxon>
    </lineage>
</organism>
<dbReference type="AlphaFoldDB" id="A0A392MYC6"/>